<comment type="caution">
    <text evidence="1">The sequence shown here is derived from an EMBL/GenBank/DDBJ whole genome shotgun (WGS) entry which is preliminary data.</text>
</comment>
<keyword evidence="2" id="KW-1185">Reference proteome</keyword>
<accession>A0ACC0CQA9</accession>
<dbReference type="Proteomes" id="UP001497680">
    <property type="component" value="Unassembled WGS sequence"/>
</dbReference>
<organism evidence="1 2">
    <name type="scientific">Hypoxylon rubiginosum</name>
    <dbReference type="NCBI Taxonomy" id="110542"/>
    <lineage>
        <taxon>Eukaryota</taxon>
        <taxon>Fungi</taxon>
        <taxon>Dikarya</taxon>
        <taxon>Ascomycota</taxon>
        <taxon>Pezizomycotina</taxon>
        <taxon>Sordariomycetes</taxon>
        <taxon>Xylariomycetidae</taxon>
        <taxon>Xylariales</taxon>
        <taxon>Hypoxylaceae</taxon>
        <taxon>Hypoxylon</taxon>
    </lineage>
</organism>
<evidence type="ECO:0000313" key="2">
    <source>
        <dbReference type="Proteomes" id="UP001497680"/>
    </source>
</evidence>
<name>A0ACC0CQA9_9PEZI</name>
<sequence>MTSSSDVRRQPPIPEQQMAANTGPVQESGAASMYYSAMSRHMPRRGKHPSPPVSPLAHPESRARSASAPINGGGTPASDTTPVAGPAQGSAASMYYSAMSRHMPRRSAFAGHRPSIRNILRRIPGSEREHDDLSPFFHPPEAAAILTTYIHSLPPPCRSLGPTLPSATCSWPCLSTRPAKTPPRVRSASLGVRSSRS</sequence>
<reference evidence="1 2" key="1">
    <citation type="journal article" date="2022" name="New Phytol.">
        <title>Ecological generalism drives hyperdiversity of secondary metabolite gene clusters in xylarialean endophytes.</title>
        <authorList>
            <person name="Franco M.E.E."/>
            <person name="Wisecaver J.H."/>
            <person name="Arnold A.E."/>
            <person name="Ju Y.M."/>
            <person name="Slot J.C."/>
            <person name="Ahrendt S."/>
            <person name="Moore L.P."/>
            <person name="Eastman K.E."/>
            <person name="Scott K."/>
            <person name="Konkel Z."/>
            <person name="Mondo S.J."/>
            <person name="Kuo A."/>
            <person name="Hayes R.D."/>
            <person name="Haridas S."/>
            <person name="Andreopoulos B."/>
            <person name="Riley R."/>
            <person name="LaButti K."/>
            <person name="Pangilinan J."/>
            <person name="Lipzen A."/>
            <person name="Amirebrahimi M."/>
            <person name="Yan J."/>
            <person name="Adam C."/>
            <person name="Keymanesh K."/>
            <person name="Ng V."/>
            <person name="Louie K."/>
            <person name="Northen T."/>
            <person name="Drula E."/>
            <person name="Henrissat B."/>
            <person name="Hsieh H.M."/>
            <person name="Youens-Clark K."/>
            <person name="Lutzoni F."/>
            <person name="Miadlikowska J."/>
            <person name="Eastwood D.C."/>
            <person name="Hamelin R.C."/>
            <person name="Grigoriev I.V."/>
            <person name="U'Ren J.M."/>
        </authorList>
    </citation>
    <scope>NUCLEOTIDE SEQUENCE [LARGE SCALE GENOMIC DNA]</scope>
    <source>
        <strain evidence="1 2">ER1909</strain>
    </source>
</reference>
<proteinExistence type="predicted"/>
<dbReference type="EMBL" id="MU394366">
    <property type="protein sequence ID" value="KAI6082663.1"/>
    <property type="molecule type" value="Genomic_DNA"/>
</dbReference>
<evidence type="ECO:0000313" key="1">
    <source>
        <dbReference type="EMBL" id="KAI6082663.1"/>
    </source>
</evidence>
<gene>
    <name evidence="1" type="ORF">F4821DRAFT_207612</name>
</gene>
<protein>
    <submittedName>
        <fullName evidence="1">Uncharacterized protein</fullName>
    </submittedName>
</protein>